<dbReference type="RefSeq" id="WP_272435593.1">
    <property type="nucleotide sequence ID" value="NZ_JAMQKB010000002.1"/>
</dbReference>
<protein>
    <recommendedName>
        <fullName evidence="2">Copper chaperone CopZ</fullName>
    </recommendedName>
</protein>
<dbReference type="InterPro" id="IPR036163">
    <property type="entry name" value="HMA_dom_sf"/>
</dbReference>
<dbReference type="InterPro" id="IPR006122">
    <property type="entry name" value="HMA_Cu_ion-bd"/>
</dbReference>
<keyword evidence="4" id="KW-0479">Metal-binding</keyword>
<dbReference type="GO" id="GO:0005737">
    <property type="term" value="C:cytoplasm"/>
    <property type="evidence" value="ECO:0007669"/>
    <property type="project" value="UniProtKB-SubCell"/>
</dbReference>
<name>A0A9X4ALJ3_9BACI</name>
<keyword evidence="3" id="KW-0963">Cytoplasm</keyword>
<dbReference type="NCBIfam" id="TIGR00003">
    <property type="entry name" value="copper ion binding protein"/>
    <property type="match status" value="1"/>
</dbReference>
<dbReference type="GO" id="GO:0005507">
    <property type="term" value="F:copper ion binding"/>
    <property type="evidence" value="ECO:0007669"/>
    <property type="project" value="InterPro"/>
</dbReference>
<feature type="domain" description="HMA" evidence="7">
    <location>
        <begin position="4"/>
        <end position="70"/>
    </location>
</feature>
<comment type="subcellular location">
    <subcellularLocation>
        <location evidence="1">Cytoplasm</location>
    </subcellularLocation>
</comment>
<comment type="caution">
    <text evidence="8">The sequence shown here is derived from an EMBL/GenBank/DDBJ whole genome shotgun (WGS) entry which is preliminary data.</text>
</comment>
<dbReference type="PROSITE" id="PS01047">
    <property type="entry name" value="HMA_1"/>
    <property type="match status" value="1"/>
</dbReference>
<dbReference type="PROSITE" id="PS50846">
    <property type="entry name" value="HMA_2"/>
    <property type="match status" value="1"/>
</dbReference>
<dbReference type="GO" id="GO:0006825">
    <property type="term" value="P:copper ion transport"/>
    <property type="evidence" value="ECO:0007669"/>
    <property type="project" value="InterPro"/>
</dbReference>
<dbReference type="SUPFAM" id="SSF55008">
    <property type="entry name" value="HMA, heavy metal-associated domain"/>
    <property type="match status" value="1"/>
</dbReference>
<organism evidence="8 9">
    <name type="scientific">Terrihalobacillus insolitus</name>
    <dbReference type="NCBI Taxonomy" id="2950438"/>
    <lineage>
        <taxon>Bacteria</taxon>
        <taxon>Bacillati</taxon>
        <taxon>Bacillota</taxon>
        <taxon>Bacilli</taxon>
        <taxon>Bacillales</taxon>
        <taxon>Bacillaceae</taxon>
        <taxon>Terrihalobacillus</taxon>
    </lineage>
</organism>
<dbReference type="CDD" id="cd00371">
    <property type="entry name" value="HMA"/>
    <property type="match status" value="1"/>
</dbReference>
<dbReference type="Proteomes" id="UP001145050">
    <property type="component" value="Unassembled WGS sequence"/>
</dbReference>
<proteinExistence type="predicted"/>
<keyword evidence="6" id="KW-0143">Chaperone</keyword>
<keyword evidence="5" id="KW-0186">Copper</keyword>
<dbReference type="PANTHER" id="PTHR46594:SF4">
    <property type="entry name" value="P-TYPE CATION-TRANSPORTING ATPASE"/>
    <property type="match status" value="1"/>
</dbReference>
<evidence type="ECO:0000256" key="4">
    <source>
        <dbReference type="ARBA" id="ARBA00022723"/>
    </source>
</evidence>
<dbReference type="AlphaFoldDB" id="A0A9X4ALJ3"/>
<reference evidence="8" key="1">
    <citation type="submission" date="2022-06" db="EMBL/GenBank/DDBJ databases">
        <title>Aquibacillus sp. a new bacterium isolated from soil saline samples.</title>
        <authorList>
            <person name="Galisteo C."/>
            <person name="De La Haba R."/>
            <person name="Sanchez-Porro C."/>
            <person name="Ventosa A."/>
        </authorList>
    </citation>
    <scope>NUCLEOTIDE SEQUENCE</scope>
    <source>
        <strain evidence="8">3ASR75-11</strain>
    </source>
</reference>
<evidence type="ECO:0000313" key="9">
    <source>
        <dbReference type="Proteomes" id="UP001145050"/>
    </source>
</evidence>
<dbReference type="InterPro" id="IPR000428">
    <property type="entry name" value="Cu-bd"/>
</dbReference>
<evidence type="ECO:0000256" key="6">
    <source>
        <dbReference type="ARBA" id="ARBA00023186"/>
    </source>
</evidence>
<evidence type="ECO:0000256" key="2">
    <source>
        <dbReference type="ARBA" id="ARBA00015313"/>
    </source>
</evidence>
<dbReference type="InterPro" id="IPR006121">
    <property type="entry name" value="HMA_dom"/>
</dbReference>
<evidence type="ECO:0000256" key="5">
    <source>
        <dbReference type="ARBA" id="ARBA00023008"/>
    </source>
</evidence>
<gene>
    <name evidence="8" type="primary">copZ</name>
    <name evidence="8" type="ORF">NC797_04830</name>
</gene>
<accession>A0A9X4ALJ3</accession>
<dbReference type="NCBIfam" id="NF033795">
    <property type="entry name" value="chaper_CopZ_Bs"/>
    <property type="match status" value="1"/>
</dbReference>
<keyword evidence="9" id="KW-1185">Reference proteome</keyword>
<dbReference type="FunFam" id="3.30.70.100:FF:000043">
    <property type="entry name" value="Copper-transporting ATPase 2"/>
    <property type="match status" value="1"/>
</dbReference>
<dbReference type="Gene3D" id="3.30.70.100">
    <property type="match status" value="1"/>
</dbReference>
<evidence type="ECO:0000256" key="1">
    <source>
        <dbReference type="ARBA" id="ARBA00004496"/>
    </source>
</evidence>
<dbReference type="PANTHER" id="PTHR46594">
    <property type="entry name" value="P-TYPE CATION-TRANSPORTING ATPASE"/>
    <property type="match status" value="1"/>
</dbReference>
<evidence type="ECO:0000259" key="7">
    <source>
        <dbReference type="PROSITE" id="PS50846"/>
    </source>
</evidence>
<evidence type="ECO:0000313" key="8">
    <source>
        <dbReference type="EMBL" id="MDC3423834.1"/>
    </source>
</evidence>
<evidence type="ECO:0000256" key="3">
    <source>
        <dbReference type="ARBA" id="ARBA00022490"/>
    </source>
</evidence>
<dbReference type="Pfam" id="PF00403">
    <property type="entry name" value="HMA"/>
    <property type="match status" value="1"/>
</dbReference>
<dbReference type="InterPro" id="IPR049740">
    <property type="entry name" value="CopZ"/>
</dbReference>
<sequence length="70" mass="7435">MAVATKTLDVKGMSCGHCVSAIESSVNELKGIETVNVDLSSNKVTVSYNESEVQIDKVKEAIEEAGYDVA</sequence>
<dbReference type="EMBL" id="JAMQKB010000002">
    <property type="protein sequence ID" value="MDC3423834.1"/>
    <property type="molecule type" value="Genomic_DNA"/>
</dbReference>
<dbReference type="PRINTS" id="PR00944">
    <property type="entry name" value="CUEXPORT"/>
</dbReference>
<dbReference type="InterPro" id="IPR017969">
    <property type="entry name" value="Heavy-metal-associated_CS"/>
</dbReference>